<dbReference type="EMBL" id="BDFD01000001">
    <property type="protein sequence ID" value="GAV19262.1"/>
    <property type="molecule type" value="Genomic_DNA"/>
</dbReference>
<reference evidence="2 3" key="1">
    <citation type="journal article" date="2017" name="Arch. Microbiol.">
        <title>Mariprofundus micogutta sp. nov., a novel iron-oxidizing zetaproteobacterium isolated from a deep-sea hydrothermal field at the Bayonnaise knoll of the Izu-Ogasawara arc, and a description of Mariprofundales ord. nov. and Zetaproteobacteria classis nov.</title>
        <authorList>
            <person name="Makita H."/>
            <person name="Tanaka E."/>
            <person name="Mitsunobu S."/>
            <person name="Miyazaki M."/>
            <person name="Nunoura T."/>
            <person name="Uematsu K."/>
            <person name="Takaki Y."/>
            <person name="Nishi S."/>
            <person name="Shimamura S."/>
            <person name="Takai K."/>
        </authorList>
    </citation>
    <scope>NUCLEOTIDE SEQUENCE [LARGE SCALE GENOMIC DNA]</scope>
    <source>
        <strain evidence="2 3">ET2</strain>
    </source>
</reference>
<protein>
    <recommendedName>
        <fullName evidence="4">Nitrogen fixation protein FixH</fullName>
    </recommendedName>
</protein>
<accession>A0A1L8CK26</accession>
<dbReference type="Pfam" id="PF05751">
    <property type="entry name" value="FixH"/>
    <property type="match status" value="1"/>
</dbReference>
<comment type="caution">
    <text evidence="2">The sequence shown here is derived from an EMBL/GenBank/DDBJ whole genome shotgun (WGS) entry which is preliminary data.</text>
</comment>
<dbReference type="Proteomes" id="UP000231632">
    <property type="component" value="Unassembled WGS sequence"/>
</dbReference>
<sequence>MASELHLKEDFRSPWFLAILGLVAVALAGTIWMALIASQTSPGLVSEDYYEKGNNYFHKTPEQQNEAAWRLNLMPPAKAKAGQAQMYRLYVVMDNGKPATDGKATLFAYRPSDVKADFTVAMIQEDVGSFSVEASFPLPGTWDLIAQIESGGKKYDVVQRIFVGD</sequence>
<dbReference type="AlphaFoldDB" id="A0A1L8CK26"/>
<keyword evidence="1" id="KW-0472">Membrane</keyword>
<proteinExistence type="predicted"/>
<keyword evidence="1" id="KW-0812">Transmembrane</keyword>
<name>A0A1L8CK26_9PROT</name>
<gene>
    <name evidence="2" type="ORF">MMIC_P0195</name>
</gene>
<evidence type="ECO:0000313" key="2">
    <source>
        <dbReference type="EMBL" id="GAV19262.1"/>
    </source>
</evidence>
<organism evidence="2 3">
    <name type="scientific">Mariprofundus micogutta</name>
    <dbReference type="NCBI Taxonomy" id="1921010"/>
    <lineage>
        <taxon>Bacteria</taxon>
        <taxon>Pseudomonadati</taxon>
        <taxon>Pseudomonadota</taxon>
        <taxon>Candidatius Mariprofundia</taxon>
        <taxon>Mariprofundales</taxon>
        <taxon>Mariprofundaceae</taxon>
        <taxon>Mariprofundus</taxon>
    </lineage>
</organism>
<keyword evidence="3" id="KW-1185">Reference proteome</keyword>
<evidence type="ECO:0000313" key="3">
    <source>
        <dbReference type="Proteomes" id="UP000231632"/>
    </source>
</evidence>
<dbReference type="STRING" id="1921010.MMIC_P0195"/>
<dbReference type="RefSeq" id="WP_072658447.1">
    <property type="nucleotide sequence ID" value="NZ_BDFD01000001.1"/>
</dbReference>
<evidence type="ECO:0000256" key="1">
    <source>
        <dbReference type="SAM" id="Phobius"/>
    </source>
</evidence>
<keyword evidence="1" id="KW-1133">Transmembrane helix</keyword>
<evidence type="ECO:0008006" key="4">
    <source>
        <dbReference type="Google" id="ProtNLM"/>
    </source>
</evidence>
<dbReference type="InterPro" id="IPR008620">
    <property type="entry name" value="FixH"/>
</dbReference>
<feature type="transmembrane region" description="Helical" evidence="1">
    <location>
        <begin position="15"/>
        <end position="37"/>
    </location>
</feature>